<dbReference type="AlphaFoldDB" id="A0A916EHY5"/>
<evidence type="ECO:0000313" key="3">
    <source>
        <dbReference type="Proteomes" id="UP000684084"/>
    </source>
</evidence>
<feature type="region of interest" description="Disordered" evidence="1">
    <location>
        <begin position="59"/>
        <end position="81"/>
    </location>
</feature>
<sequence length="81" mass="9220">MRDYSHEMPPYGNRELTLEVVKICIFFGMEGLHGGNVSVYQYLYFIIVEPGLSDKISEDAQAKNMRRNSGQGFTQSFSLHA</sequence>
<comment type="caution">
    <text evidence="2">The sequence shown here is derived from an EMBL/GenBank/DDBJ whole genome shotgun (WGS) entry which is preliminary data.</text>
</comment>
<protein>
    <submittedName>
        <fullName evidence="2">Uncharacterized protein</fullName>
    </submittedName>
</protein>
<name>A0A916EHY5_9GLOM</name>
<feature type="compositionally biased region" description="Polar residues" evidence="1">
    <location>
        <begin position="67"/>
        <end position="81"/>
    </location>
</feature>
<reference evidence="2" key="1">
    <citation type="submission" date="2020-05" db="EMBL/GenBank/DDBJ databases">
        <authorList>
            <person name="Rincon C."/>
            <person name="Sanders R I."/>
            <person name="Robbins C."/>
            <person name="Chaturvedi A."/>
        </authorList>
    </citation>
    <scope>NUCLEOTIDE SEQUENCE</scope>
    <source>
        <strain evidence="2">CHB12</strain>
    </source>
</reference>
<organism evidence="2 3">
    <name type="scientific">Rhizophagus irregularis</name>
    <dbReference type="NCBI Taxonomy" id="588596"/>
    <lineage>
        <taxon>Eukaryota</taxon>
        <taxon>Fungi</taxon>
        <taxon>Fungi incertae sedis</taxon>
        <taxon>Mucoromycota</taxon>
        <taxon>Glomeromycotina</taxon>
        <taxon>Glomeromycetes</taxon>
        <taxon>Glomerales</taxon>
        <taxon>Glomeraceae</taxon>
        <taxon>Rhizophagus</taxon>
    </lineage>
</organism>
<evidence type="ECO:0000256" key="1">
    <source>
        <dbReference type="SAM" id="MobiDB-lite"/>
    </source>
</evidence>
<gene>
    <name evidence="2" type="ORF">CHRIB12_LOCUS20766</name>
</gene>
<accession>A0A916EHY5</accession>
<evidence type="ECO:0000313" key="2">
    <source>
        <dbReference type="EMBL" id="CAB5388791.1"/>
    </source>
</evidence>
<dbReference type="Proteomes" id="UP000684084">
    <property type="component" value="Unassembled WGS sequence"/>
</dbReference>
<proteinExistence type="predicted"/>
<dbReference type="EMBL" id="CAGKOT010000062">
    <property type="protein sequence ID" value="CAB5388791.1"/>
    <property type="molecule type" value="Genomic_DNA"/>
</dbReference>